<keyword evidence="2" id="KW-1185">Reference proteome</keyword>
<dbReference type="AlphaFoldDB" id="A0A3S9XEM9"/>
<evidence type="ECO:0000313" key="1">
    <source>
        <dbReference type="EMBL" id="AZS50758.1"/>
    </source>
</evidence>
<accession>A0A3S9XEM9</accession>
<sequence length="116" mass="13795">MRTVELAGIPSDAFNEVNLNAKVMVWSYNQERIDWLIRLFRFNELASKEKENHALLCDLQAYRKKHPMIGNYYDSLFPEAEKPRLYKQQREDQENYIKTLTQDWQKILALPCGVKS</sequence>
<protein>
    <submittedName>
        <fullName evidence="1">Uncharacterized protein</fullName>
    </submittedName>
</protein>
<name>A0A3S9XEM9_9GAMM</name>
<reference evidence="2" key="1">
    <citation type="submission" date="2018-06" db="EMBL/GenBank/DDBJ databases">
        <title>Complete genome of Pseudomonas insecticola strain QZS01.</title>
        <authorList>
            <person name="Wang J."/>
            <person name="Su Q."/>
        </authorList>
    </citation>
    <scope>NUCLEOTIDE SEQUENCE [LARGE SCALE GENOMIC DNA]</scope>
    <source>
        <strain evidence="2">QZS01</strain>
    </source>
</reference>
<dbReference type="KEGG" id="emo:DM558_08170"/>
<evidence type="ECO:0000313" key="2">
    <source>
        <dbReference type="Proteomes" id="UP000273143"/>
    </source>
</evidence>
<organism evidence="1 2">
    <name type="scientific">Entomomonas moraniae</name>
    <dbReference type="NCBI Taxonomy" id="2213226"/>
    <lineage>
        <taxon>Bacteria</taxon>
        <taxon>Pseudomonadati</taxon>
        <taxon>Pseudomonadota</taxon>
        <taxon>Gammaproteobacteria</taxon>
        <taxon>Pseudomonadales</taxon>
        <taxon>Pseudomonadaceae</taxon>
        <taxon>Entomomonas</taxon>
    </lineage>
</organism>
<gene>
    <name evidence="1" type="ORF">DM558_08170</name>
</gene>
<dbReference type="Proteomes" id="UP000273143">
    <property type="component" value="Chromosome"/>
</dbReference>
<proteinExistence type="predicted"/>
<dbReference type="EMBL" id="CP029822">
    <property type="protein sequence ID" value="AZS50758.1"/>
    <property type="molecule type" value="Genomic_DNA"/>
</dbReference>